<dbReference type="Proteomes" id="UP001549146">
    <property type="component" value="Unassembled WGS sequence"/>
</dbReference>
<dbReference type="InterPro" id="IPR053147">
    <property type="entry name" value="Hsp_HslJ-like"/>
</dbReference>
<gene>
    <name evidence="3" type="ORF">ABID46_002546</name>
</gene>
<dbReference type="EMBL" id="JBEPMO010000024">
    <property type="protein sequence ID" value="MET3732954.1"/>
    <property type="molecule type" value="Genomic_DNA"/>
</dbReference>
<dbReference type="PROSITE" id="PS51257">
    <property type="entry name" value="PROKAR_LIPOPROTEIN"/>
    <property type="match status" value="1"/>
</dbReference>
<keyword evidence="4" id="KW-1185">Reference proteome</keyword>
<dbReference type="Pfam" id="PF03724">
    <property type="entry name" value="META"/>
    <property type="match status" value="1"/>
</dbReference>
<name>A0ABV2LXS1_9FLAO</name>
<evidence type="ECO:0000259" key="2">
    <source>
        <dbReference type="Pfam" id="PF03724"/>
    </source>
</evidence>
<feature type="region of interest" description="Disordered" evidence="1">
    <location>
        <begin position="21"/>
        <end position="43"/>
    </location>
</feature>
<dbReference type="InterPro" id="IPR038670">
    <property type="entry name" value="HslJ-like_sf"/>
</dbReference>
<dbReference type="Gene3D" id="2.40.128.270">
    <property type="match status" value="1"/>
</dbReference>
<dbReference type="PANTHER" id="PTHR35535:SF2">
    <property type="entry name" value="DUF306 DOMAIN-CONTAINING PROTEIN"/>
    <property type="match status" value="1"/>
</dbReference>
<feature type="domain" description="DUF306" evidence="2">
    <location>
        <begin position="53"/>
        <end position="159"/>
    </location>
</feature>
<comment type="caution">
    <text evidence="3">The sequence shown here is derived from an EMBL/GenBank/DDBJ whole genome shotgun (WGS) entry which is preliminary data.</text>
</comment>
<reference evidence="3 4" key="1">
    <citation type="submission" date="2024-06" db="EMBL/GenBank/DDBJ databases">
        <title>Genomic Encyclopedia of Type Strains, Phase IV (KMG-IV): sequencing the most valuable type-strain genomes for metagenomic binning, comparative biology and taxonomic classification.</title>
        <authorList>
            <person name="Goeker M."/>
        </authorList>
    </citation>
    <scope>NUCLEOTIDE SEQUENCE [LARGE SCALE GENOMIC DNA]</scope>
    <source>
        <strain evidence="3 4">DSM 29388</strain>
    </source>
</reference>
<accession>A0ABV2LXS1</accession>
<keyword evidence="3" id="KW-0346">Stress response</keyword>
<protein>
    <submittedName>
        <fullName evidence="3">Heat shock protein HslJ</fullName>
    </submittedName>
</protein>
<proteinExistence type="predicted"/>
<sequence length="171" mass="19189">MKKIVFIGILMAFMGLQSCESSKPMTEKENNTESTINTAESSSLVQPSEPLLGKWQLEYMNPILGKDINHYKIQKPYLNFVDKEKVAGNNGCNNIAGSYESDDRKIHFPTQKFGATRMFCEGVDEAAFLKGLAKTTHYAVMDDGQKLVLNGDDIVMLTFKKIVEKQELPTQ</sequence>
<dbReference type="PANTHER" id="PTHR35535">
    <property type="entry name" value="HEAT SHOCK PROTEIN HSLJ"/>
    <property type="match status" value="1"/>
</dbReference>
<dbReference type="RefSeq" id="WP_354510663.1">
    <property type="nucleotide sequence ID" value="NZ_JBEPMO010000024.1"/>
</dbReference>
<feature type="compositionally biased region" description="Polar residues" evidence="1">
    <location>
        <begin position="32"/>
        <end position="43"/>
    </location>
</feature>
<organism evidence="3 4">
    <name type="scientific">Moheibacter stercoris</name>
    <dbReference type="NCBI Taxonomy" id="1628251"/>
    <lineage>
        <taxon>Bacteria</taxon>
        <taxon>Pseudomonadati</taxon>
        <taxon>Bacteroidota</taxon>
        <taxon>Flavobacteriia</taxon>
        <taxon>Flavobacteriales</taxon>
        <taxon>Weeksellaceae</taxon>
        <taxon>Moheibacter</taxon>
    </lineage>
</organism>
<evidence type="ECO:0000313" key="3">
    <source>
        <dbReference type="EMBL" id="MET3732954.1"/>
    </source>
</evidence>
<evidence type="ECO:0000313" key="4">
    <source>
        <dbReference type="Proteomes" id="UP001549146"/>
    </source>
</evidence>
<evidence type="ECO:0000256" key="1">
    <source>
        <dbReference type="SAM" id="MobiDB-lite"/>
    </source>
</evidence>
<dbReference type="InterPro" id="IPR005184">
    <property type="entry name" value="DUF306_Meta_HslJ"/>
</dbReference>